<keyword evidence="4" id="KW-0238">DNA-binding</keyword>
<comment type="caution">
    <text evidence="4">The sequence shown here is derived from an EMBL/GenBank/DDBJ whole genome shotgun (WGS) entry which is preliminary data.</text>
</comment>
<name>X6PBQ8_RETFI</name>
<evidence type="ECO:0000256" key="2">
    <source>
        <dbReference type="ARBA" id="ARBA00023239"/>
    </source>
</evidence>
<dbReference type="OrthoDB" id="3851628at2759"/>
<dbReference type="PROSITE" id="PS00886">
    <property type="entry name" value="ILVD_EDD_1"/>
    <property type="match status" value="1"/>
</dbReference>
<comment type="similarity">
    <text evidence="1">Belongs to the IlvD/Edd family.</text>
</comment>
<evidence type="ECO:0000259" key="3">
    <source>
        <dbReference type="Pfam" id="PF00920"/>
    </source>
</evidence>
<keyword evidence="5" id="KW-1185">Reference proteome</keyword>
<dbReference type="PANTHER" id="PTHR21000:SF5">
    <property type="entry name" value="DIHYDROXY-ACID DEHYDRATASE, MITOCHONDRIAL"/>
    <property type="match status" value="1"/>
</dbReference>
<dbReference type="InterPro" id="IPR037237">
    <property type="entry name" value="IlvD/EDD_N"/>
</dbReference>
<dbReference type="InterPro" id="IPR020558">
    <property type="entry name" value="DiOHA_6PGluconate_deHydtase_CS"/>
</dbReference>
<dbReference type="GO" id="GO:0004160">
    <property type="term" value="F:dihydroxy-acid dehydratase activity"/>
    <property type="evidence" value="ECO:0007669"/>
    <property type="project" value="TreeGrafter"/>
</dbReference>
<dbReference type="InterPro" id="IPR000581">
    <property type="entry name" value="ILV_EDD_N"/>
</dbReference>
<evidence type="ECO:0000313" key="4">
    <source>
        <dbReference type="EMBL" id="ETO35930.1"/>
    </source>
</evidence>
<dbReference type="GO" id="GO:0003677">
    <property type="term" value="F:DNA binding"/>
    <property type="evidence" value="ECO:0007669"/>
    <property type="project" value="UniProtKB-KW"/>
</dbReference>
<gene>
    <name evidence="4" type="ORF">RFI_01136</name>
</gene>
<organism evidence="4 5">
    <name type="scientific">Reticulomyxa filosa</name>
    <dbReference type="NCBI Taxonomy" id="46433"/>
    <lineage>
        <taxon>Eukaryota</taxon>
        <taxon>Sar</taxon>
        <taxon>Rhizaria</taxon>
        <taxon>Retaria</taxon>
        <taxon>Foraminifera</taxon>
        <taxon>Monothalamids</taxon>
        <taxon>Reticulomyxidae</taxon>
        <taxon>Reticulomyxa</taxon>
    </lineage>
</organism>
<protein>
    <submittedName>
        <fullName evidence="4">Homeobox protein</fullName>
    </submittedName>
</protein>
<evidence type="ECO:0000313" key="5">
    <source>
        <dbReference type="Proteomes" id="UP000023152"/>
    </source>
</evidence>
<reference evidence="4 5" key="1">
    <citation type="journal article" date="2013" name="Curr. Biol.">
        <title>The Genome of the Foraminiferan Reticulomyxa filosa.</title>
        <authorList>
            <person name="Glockner G."/>
            <person name="Hulsmann N."/>
            <person name="Schleicher M."/>
            <person name="Noegel A.A."/>
            <person name="Eichinger L."/>
            <person name="Gallinger C."/>
            <person name="Pawlowski J."/>
            <person name="Sierra R."/>
            <person name="Euteneuer U."/>
            <person name="Pillet L."/>
            <person name="Moustafa A."/>
            <person name="Platzer M."/>
            <person name="Groth M."/>
            <person name="Szafranski K."/>
            <person name="Schliwa M."/>
        </authorList>
    </citation>
    <scope>NUCLEOTIDE SEQUENCE [LARGE SCALE GENOMIC DNA]</scope>
</reference>
<dbReference type="AlphaFoldDB" id="X6PBQ8"/>
<dbReference type="InterPro" id="IPR050165">
    <property type="entry name" value="DHAD_IlvD/Edd"/>
</dbReference>
<feature type="domain" description="Dihydroxy-acid/6-phosphogluconate dehydratase N-terminal" evidence="3">
    <location>
        <begin position="78"/>
        <end position="267"/>
    </location>
</feature>
<dbReference type="OMA" id="APIAYES"/>
<dbReference type="EMBL" id="ASPP01001165">
    <property type="protein sequence ID" value="ETO35930.1"/>
    <property type="molecule type" value="Genomic_DNA"/>
</dbReference>
<sequence length="282" mass="32007">MRNHAIFKNWFSRPQLRQACQLAPIAYESRLFATTQNKTTKEVKYNKYSSAITENEACGGAQAFLYATGLTKENIEWPQIGIVAMDWEGNPCNMHLDKLQNKVKQGMLKQNAKKKETLKLTPRIFHTIGVSDVLTQNNVGMRYSLPSRDLIADSIEMHTQALNNLISTLSVFSFRFKTQKSWYDGLICIAGCDKNMPGCVMALCRLNRPGLMIYGGHIQPGKTTMKQYGGENIDIDSGFMYESYGHYLEGRITWAERQDIVCHACPGFFYFFACLYNNAVSI</sequence>
<dbReference type="SUPFAM" id="SSF143975">
    <property type="entry name" value="IlvD/EDD N-terminal domain-like"/>
    <property type="match status" value="1"/>
</dbReference>
<accession>X6PBQ8</accession>
<evidence type="ECO:0000256" key="1">
    <source>
        <dbReference type="ARBA" id="ARBA00006486"/>
    </source>
</evidence>
<dbReference type="PANTHER" id="PTHR21000">
    <property type="entry name" value="DIHYDROXY-ACID DEHYDRATASE DAD"/>
    <property type="match status" value="1"/>
</dbReference>
<keyword evidence="4" id="KW-0371">Homeobox</keyword>
<dbReference type="Proteomes" id="UP000023152">
    <property type="component" value="Unassembled WGS sequence"/>
</dbReference>
<proteinExistence type="inferred from homology"/>
<dbReference type="Pfam" id="PF00920">
    <property type="entry name" value="ILVD_EDD_N"/>
    <property type="match status" value="1"/>
</dbReference>
<keyword evidence="2" id="KW-0456">Lyase</keyword>
<dbReference type="GO" id="GO:0009082">
    <property type="term" value="P:branched-chain amino acid biosynthetic process"/>
    <property type="evidence" value="ECO:0007669"/>
    <property type="project" value="TreeGrafter"/>
</dbReference>